<organism evidence="1 2">
    <name type="scientific">Austropuccinia psidii MF-1</name>
    <dbReference type="NCBI Taxonomy" id="1389203"/>
    <lineage>
        <taxon>Eukaryota</taxon>
        <taxon>Fungi</taxon>
        <taxon>Dikarya</taxon>
        <taxon>Basidiomycota</taxon>
        <taxon>Pucciniomycotina</taxon>
        <taxon>Pucciniomycetes</taxon>
        <taxon>Pucciniales</taxon>
        <taxon>Sphaerophragmiaceae</taxon>
        <taxon>Austropuccinia</taxon>
    </lineage>
</organism>
<proteinExistence type="predicted"/>
<dbReference type="EMBL" id="AVOT02042678">
    <property type="protein sequence ID" value="MBW0538104.1"/>
    <property type="molecule type" value="Genomic_DNA"/>
</dbReference>
<evidence type="ECO:0000313" key="2">
    <source>
        <dbReference type="Proteomes" id="UP000765509"/>
    </source>
</evidence>
<evidence type="ECO:0008006" key="3">
    <source>
        <dbReference type="Google" id="ProtNLM"/>
    </source>
</evidence>
<name>A0A9Q3IGQ2_9BASI</name>
<reference evidence="1" key="1">
    <citation type="submission" date="2021-03" db="EMBL/GenBank/DDBJ databases">
        <title>Draft genome sequence of rust myrtle Austropuccinia psidii MF-1, a brazilian biotype.</title>
        <authorList>
            <person name="Quecine M.C."/>
            <person name="Pachon D.M.R."/>
            <person name="Bonatelli M.L."/>
            <person name="Correr F.H."/>
            <person name="Franceschini L.M."/>
            <person name="Leite T.F."/>
            <person name="Margarido G.R.A."/>
            <person name="Almeida C.A."/>
            <person name="Ferrarezi J.A."/>
            <person name="Labate C.A."/>
        </authorList>
    </citation>
    <scope>NUCLEOTIDE SEQUENCE</scope>
    <source>
        <strain evidence="1">MF-1</strain>
    </source>
</reference>
<gene>
    <name evidence="1" type="ORF">O181_077819</name>
</gene>
<evidence type="ECO:0000313" key="1">
    <source>
        <dbReference type="EMBL" id="MBW0538104.1"/>
    </source>
</evidence>
<accession>A0A9Q3IGQ2</accession>
<sequence>MIKSVNESNIQEILLLLKLRDYDTPRLHYAFPLQFMEVFNQTEGYPTMPLVDTGLEISLILDETSIKSSLTNRNLNMNLIGIDGHTTSLVGLSESKPITMTTAEETEIHSFIAKGAINILL</sequence>
<dbReference type="AlphaFoldDB" id="A0A9Q3IGQ2"/>
<keyword evidence="2" id="KW-1185">Reference proteome</keyword>
<comment type="caution">
    <text evidence="1">The sequence shown here is derived from an EMBL/GenBank/DDBJ whole genome shotgun (WGS) entry which is preliminary data.</text>
</comment>
<dbReference type="Proteomes" id="UP000765509">
    <property type="component" value="Unassembled WGS sequence"/>
</dbReference>
<protein>
    <recommendedName>
        <fullName evidence="3">Peptidase A2 domain-containing protein</fullName>
    </recommendedName>
</protein>